<dbReference type="InterPro" id="IPR017867">
    <property type="entry name" value="Tyr_phospatase_low_mol_wt"/>
</dbReference>
<evidence type="ECO:0000256" key="4">
    <source>
        <dbReference type="ARBA" id="ARBA00022912"/>
    </source>
</evidence>
<dbReference type="PRINTS" id="PR00719">
    <property type="entry name" value="LMWPTPASE"/>
</dbReference>
<accession>A0ABY7K274</accession>
<sequence>MTRLLFVCMGNICRSPSAEAVMRHLVAGAGLQDAIEVDSAGTGGWHAGARPDRRASAAARSRGIVLDGAARQVTARDFHDFDLLLAMDEDNLRDLLALAPSGTEHKVRKLAAVDVPDPYYGGELGFETVLDIVTEACSDLLDELRQT</sequence>
<dbReference type="SUPFAM" id="SSF52788">
    <property type="entry name" value="Phosphotyrosine protein phosphatases I"/>
    <property type="match status" value="1"/>
</dbReference>
<organism evidence="6 7">
    <name type="scientific">Jatrophihabitans cynanchi</name>
    <dbReference type="NCBI Taxonomy" id="2944128"/>
    <lineage>
        <taxon>Bacteria</taxon>
        <taxon>Bacillati</taxon>
        <taxon>Actinomycetota</taxon>
        <taxon>Actinomycetes</taxon>
        <taxon>Jatrophihabitantales</taxon>
        <taxon>Jatrophihabitantaceae</taxon>
        <taxon>Jatrophihabitans</taxon>
    </lineage>
</organism>
<dbReference type="EC" id="3.1.3.48" evidence="2"/>
<dbReference type="Gene3D" id="3.40.50.2300">
    <property type="match status" value="1"/>
</dbReference>
<keyword evidence="3" id="KW-0378">Hydrolase</keyword>
<dbReference type="InterPro" id="IPR036196">
    <property type="entry name" value="Ptyr_pPase_sf"/>
</dbReference>
<dbReference type="SMART" id="SM00226">
    <property type="entry name" value="LMWPc"/>
    <property type="match status" value="1"/>
</dbReference>
<proteinExistence type="inferred from homology"/>
<evidence type="ECO:0000313" key="6">
    <source>
        <dbReference type="EMBL" id="WAX58080.1"/>
    </source>
</evidence>
<evidence type="ECO:0000259" key="5">
    <source>
        <dbReference type="SMART" id="SM00226"/>
    </source>
</evidence>
<dbReference type="InterPro" id="IPR050438">
    <property type="entry name" value="LMW_PTPase"/>
</dbReference>
<protein>
    <recommendedName>
        <fullName evidence="2">protein-tyrosine-phosphatase</fullName>
        <ecNumber evidence="2">3.1.3.48</ecNumber>
    </recommendedName>
</protein>
<comment type="similarity">
    <text evidence="1">Belongs to the low molecular weight phosphotyrosine protein phosphatase family.</text>
</comment>
<dbReference type="CDD" id="cd16343">
    <property type="entry name" value="LMWPTP"/>
    <property type="match status" value="1"/>
</dbReference>
<evidence type="ECO:0000256" key="3">
    <source>
        <dbReference type="ARBA" id="ARBA00022801"/>
    </source>
</evidence>
<evidence type="ECO:0000313" key="7">
    <source>
        <dbReference type="Proteomes" id="UP001164693"/>
    </source>
</evidence>
<reference evidence="6" key="1">
    <citation type="submission" date="2022-05" db="EMBL/GenBank/DDBJ databases">
        <title>Jatrophihabitans sp. SB3-54 whole genome sequence.</title>
        <authorList>
            <person name="Suh M.K."/>
            <person name="Eom M.K."/>
            <person name="Kim J.S."/>
            <person name="Kim H.S."/>
            <person name="Do H.E."/>
            <person name="Shin Y.K."/>
            <person name="Lee J.-S."/>
        </authorList>
    </citation>
    <scope>NUCLEOTIDE SEQUENCE</scope>
    <source>
        <strain evidence="6">SB3-54</strain>
    </source>
</reference>
<name>A0ABY7K274_9ACTN</name>
<dbReference type="Pfam" id="PF01451">
    <property type="entry name" value="LMWPc"/>
    <property type="match status" value="1"/>
</dbReference>
<feature type="domain" description="Phosphotyrosine protein phosphatase I" evidence="5">
    <location>
        <begin position="2"/>
        <end position="143"/>
    </location>
</feature>
<evidence type="ECO:0000256" key="1">
    <source>
        <dbReference type="ARBA" id="ARBA00011063"/>
    </source>
</evidence>
<dbReference type="InterPro" id="IPR023485">
    <property type="entry name" value="Ptyr_pPase"/>
</dbReference>
<dbReference type="PANTHER" id="PTHR11717:SF7">
    <property type="entry name" value="LOW MOLECULAR WEIGHT PHOSPHOTYROSINE PROTEIN PHOSPHATASE"/>
    <property type="match status" value="1"/>
</dbReference>
<dbReference type="EMBL" id="CP097463">
    <property type="protein sequence ID" value="WAX58080.1"/>
    <property type="molecule type" value="Genomic_DNA"/>
</dbReference>
<keyword evidence="7" id="KW-1185">Reference proteome</keyword>
<evidence type="ECO:0000256" key="2">
    <source>
        <dbReference type="ARBA" id="ARBA00013064"/>
    </source>
</evidence>
<gene>
    <name evidence="6" type="ORF">M6B22_04740</name>
</gene>
<dbReference type="RefSeq" id="WP_269444629.1">
    <property type="nucleotide sequence ID" value="NZ_CP097463.1"/>
</dbReference>
<keyword evidence="4" id="KW-0904">Protein phosphatase</keyword>
<dbReference type="PANTHER" id="PTHR11717">
    <property type="entry name" value="LOW MOLECULAR WEIGHT PROTEIN TYROSINE PHOSPHATASE"/>
    <property type="match status" value="1"/>
</dbReference>
<dbReference type="Proteomes" id="UP001164693">
    <property type="component" value="Chromosome"/>
</dbReference>